<dbReference type="EMBL" id="JAEMHM010000005">
    <property type="protein sequence ID" value="MBJ6724582.1"/>
    <property type="molecule type" value="Genomic_DNA"/>
</dbReference>
<dbReference type="Proteomes" id="UP000636888">
    <property type="component" value="Unassembled WGS sequence"/>
</dbReference>
<dbReference type="AlphaFoldDB" id="A0A8J7LYD0"/>
<reference evidence="1" key="1">
    <citation type="submission" date="2020-12" db="EMBL/GenBank/DDBJ databases">
        <title>Geomonas sp. Red875, isolated from river sediment.</title>
        <authorList>
            <person name="Xu Z."/>
            <person name="Zhang Z."/>
            <person name="Masuda Y."/>
            <person name="Itoh H."/>
            <person name="Senoo K."/>
        </authorList>
    </citation>
    <scope>NUCLEOTIDE SEQUENCE</scope>
    <source>
        <strain evidence="1">Red875</strain>
    </source>
</reference>
<sequence length="123" mass="13562">MPDVTSTKFNDILVLTVRGKVSRQDFVDAIARFCPLVERHLVWDLIGADLSEITAEEIQCLGAVSKVYRPLLPGAKTAYVTQDERVFGLTRKVAVYAEMAGSPVTHIGCLDLEEAFSFVTAEE</sequence>
<proteinExistence type="predicted"/>
<organism evidence="1 2">
    <name type="scientific">Geomesophilobacter sediminis</name>
    <dbReference type="NCBI Taxonomy" id="2798584"/>
    <lineage>
        <taxon>Bacteria</taxon>
        <taxon>Pseudomonadati</taxon>
        <taxon>Thermodesulfobacteriota</taxon>
        <taxon>Desulfuromonadia</taxon>
        <taxon>Geobacterales</taxon>
        <taxon>Geobacteraceae</taxon>
        <taxon>Geomesophilobacter</taxon>
    </lineage>
</organism>
<keyword evidence="2" id="KW-1185">Reference proteome</keyword>
<protein>
    <submittedName>
        <fullName evidence="1">Uncharacterized protein</fullName>
    </submittedName>
</protein>
<gene>
    <name evidence="1" type="ORF">JFN93_07680</name>
</gene>
<accession>A0A8J7LYD0</accession>
<name>A0A8J7LYD0_9BACT</name>
<comment type="caution">
    <text evidence="1">The sequence shown here is derived from an EMBL/GenBank/DDBJ whole genome shotgun (WGS) entry which is preliminary data.</text>
</comment>
<evidence type="ECO:0000313" key="1">
    <source>
        <dbReference type="EMBL" id="MBJ6724582.1"/>
    </source>
</evidence>
<dbReference type="RefSeq" id="WP_199383421.1">
    <property type="nucleotide sequence ID" value="NZ_JAEMHM010000005.1"/>
</dbReference>
<evidence type="ECO:0000313" key="2">
    <source>
        <dbReference type="Proteomes" id="UP000636888"/>
    </source>
</evidence>